<protein>
    <submittedName>
        <fullName evidence="1">Uncharacterized protein</fullName>
    </submittedName>
</protein>
<dbReference type="RefSeq" id="WP_338002533.1">
    <property type="nucleotide sequence ID" value="NZ_JAOPKA010000002.1"/>
</dbReference>
<dbReference type="EMBL" id="JAOPKA010000002">
    <property type="protein sequence ID" value="MCU4740692.1"/>
    <property type="molecule type" value="Genomic_DNA"/>
</dbReference>
<sequence>MATNNDGDGDSRAHPPHALDWTTRVRRRVLPTLHRIKEPLGGFAQCTMHPSEYVGTVQRELGEFRPDLEAMKFAPEPIASLKVHEDGRQSAGSWVRRQSPLATWQLHVTLFQDGRDAVEVFAHREHSWLRHPYKHYTSEGWDTTGGVERMRSLLSDHGVAFRID</sequence>
<dbReference type="AlphaFoldDB" id="A0AAP3E196"/>
<dbReference type="Proteomes" id="UP001321018">
    <property type="component" value="Unassembled WGS sequence"/>
</dbReference>
<proteinExistence type="predicted"/>
<reference evidence="1" key="1">
    <citation type="submission" date="2022-09" db="EMBL/GenBank/DDBJ databases">
        <title>Enrichment on poylsaccharides allowed isolation of novel metabolic and taxonomic groups of Haloarchaea.</title>
        <authorList>
            <person name="Sorokin D.Y."/>
            <person name="Elcheninov A.G."/>
            <person name="Khizhniak T.V."/>
            <person name="Kolganova T.V."/>
            <person name="Kublanov I.V."/>
        </authorList>
    </citation>
    <scope>NUCLEOTIDE SEQUENCE</scope>
    <source>
        <strain evidence="1">AArc-xg1-1</strain>
    </source>
</reference>
<evidence type="ECO:0000313" key="2">
    <source>
        <dbReference type="Proteomes" id="UP001321018"/>
    </source>
</evidence>
<accession>A0AAP3E196</accession>
<gene>
    <name evidence="1" type="ORF">OB960_04670</name>
</gene>
<name>A0AAP3E196_9EURY</name>
<comment type="caution">
    <text evidence="1">The sequence shown here is derived from an EMBL/GenBank/DDBJ whole genome shotgun (WGS) entry which is preliminary data.</text>
</comment>
<organism evidence="1 2">
    <name type="scientific">Natronoglomus mannanivorans</name>
    <dbReference type="NCBI Taxonomy" id="2979990"/>
    <lineage>
        <taxon>Archaea</taxon>
        <taxon>Methanobacteriati</taxon>
        <taxon>Methanobacteriota</taxon>
        <taxon>Stenosarchaea group</taxon>
        <taxon>Halobacteria</taxon>
        <taxon>Halobacteriales</taxon>
        <taxon>Natrialbaceae</taxon>
        <taxon>Natronoglomus</taxon>
    </lineage>
</organism>
<evidence type="ECO:0000313" key="1">
    <source>
        <dbReference type="EMBL" id="MCU4740692.1"/>
    </source>
</evidence>